<feature type="region of interest" description="Disordered" evidence="1">
    <location>
        <begin position="243"/>
        <end position="264"/>
    </location>
</feature>
<evidence type="ECO:0000313" key="2">
    <source>
        <dbReference type="EMBL" id="OHT13520.1"/>
    </source>
</evidence>
<organism evidence="2 3">
    <name type="scientific">Tritrichomonas foetus</name>
    <dbReference type="NCBI Taxonomy" id="1144522"/>
    <lineage>
        <taxon>Eukaryota</taxon>
        <taxon>Metamonada</taxon>
        <taxon>Parabasalia</taxon>
        <taxon>Tritrichomonadida</taxon>
        <taxon>Tritrichomonadidae</taxon>
        <taxon>Tritrichomonas</taxon>
    </lineage>
</organism>
<gene>
    <name evidence="2" type="ORF">TRFO_16281</name>
</gene>
<accession>A0A1J4KRG2</accession>
<feature type="compositionally biased region" description="Low complexity" evidence="1">
    <location>
        <begin position="88"/>
        <end position="100"/>
    </location>
</feature>
<comment type="caution">
    <text evidence="2">The sequence shown here is derived from an EMBL/GenBank/DDBJ whole genome shotgun (WGS) entry which is preliminary data.</text>
</comment>
<dbReference type="RefSeq" id="XP_068366656.1">
    <property type="nucleotide sequence ID" value="XM_068498883.1"/>
</dbReference>
<feature type="region of interest" description="Disordered" evidence="1">
    <location>
        <begin position="83"/>
        <end position="105"/>
    </location>
</feature>
<feature type="compositionally biased region" description="Basic and acidic residues" evidence="1">
    <location>
        <begin position="250"/>
        <end position="264"/>
    </location>
</feature>
<protein>
    <submittedName>
        <fullName evidence="2">Uncharacterized protein</fullName>
    </submittedName>
</protein>
<reference evidence="2" key="1">
    <citation type="submission" date="2016-10" db="EMBL/GenBank/DDBJ databases">
        <authorList>
            <person name="Benchimol M."/>
            <person name="Almeida L.G."/>
            <person name="Vasconcelos A.T."/>
            <person name="Perreira-Neves A."/>
            <person name="Rosa I.A."/>
            <person name="Tasca T."/>
            <person name="Bogo M.R."/>
            <person name="de Souza W."/>
        </authorList>
    </citation>
    <scope>NUCLEOTIDE SEQUENCE [LARGE SCALE GENOMIC DNA]</scope>
    <source>
        <strain evidence="2">K</strain>
    </source>
</reference>
<proteinExistence type="predicted"/>
<dbReference type="Proteomes" id="UP000179807">
    <property type="component" value="Unassembled WGS sequence"/>
</dbReference>
<feature type="compositionally biased region" description="Low complexity" evidence="1">
    <location>
        <begin position="144"/>
        <end position="170"/>
    </location>
</feature>
<sequence>METSALKVPLFNFNKNVSFQAITAERSKSHPVVSFNDPSTISFQRSLSKEEKDLETAIMIQKKFSRLSTSSSLSNKMPIKRGRNISIGKPAKGLGLGFPKKGPPIEAIETRDAENDEKIRREFELLEDKIVSLKKVVTFSDKNSITHNDNFNNNTNNITNSNSSTNDNNSGVAISCKNDNNSHNNNSDLSNNQISADRNANNVEIIEFPTCKYKNENTCNNHKSENDENDMSKILLGIQPASDQTNAQPKHNENADKDDDQNRNNKKIEMLIQMEKDIVDDTKAIRESINKLLGERGKCLDNHKQWLEERKKLIVQARLKTRSFEEKRSSSFDEGECNKSEIEGQREKKNRSLLGTKMSIQSAAIAKMSLMKHPVVVSAGQT</sequence>
<dbReference type="GeneID" id="94833587"/>
<name>A0A1J4KRG2_9EUKA</name>
<keyword evidence="3" id="KW-1185">Reference proteome</keyword>
<evidence type="ECO:0000256" key="1">
    <source>
        <dbReference type="SAM" id="MobiDB-lite"/>
    </source>
</evidence>
<dbReference type="VEuPathDB" id="TrichDB:TRFO_16281"/>
<evidence type="ECO:0000313" key="3">
    <source>
        <dbReference type="Proteomes" id="UP000179807"/>
    </source>
</evidence>
<feature type="compositionally biased region" description="Low complexity" evidence="1">
    <location>
        <begin position="178"/>
        <end position="192"/>
    </location>
</feature>
<dbReference type="EMBL" id="MLAK01000510">
    <property type="protein sequence ID" value="OHT13520.1"/>
    <property type="molecule type" value="Genomic_DNA"/>
</dbReference>
<feature type="region of interest" description="Disordered" evidence="1">
    <location>
        <begin position="144"/>
        <end position="196"/>
    </location>
</feature>
<dbReference type="AlphaFoldDB" id="A0A1J4KRG2"/>